<keyword evidence="1" id="KW-0614">Plasmid</keyword>
<reference evidence="1 2" key="1">
    <citation type="submission" date="2020-01" db="EMBL/GenBank/DDBJ databases">
        <title>Complete genome of Aeromonas media MC64.</title>
        <authorList>
            <person name="Cao G."/>
            <person name="Fu J."/>
            <person name="Zhong C."/>
        </authorList>
    </citation>
    <scope>NUCLEOTIDE SEQUENCE [LARGE SCALE GENOMIC DNA]</scope>
    <source>
        <strain evidence="1 2">MC64</strain>
        <plasmid evidence="2">pmc64b</plasmid>
    </source>
</reference>
<organism evidence="1 2">
    <name type="scientific">Aeromonas media</name>
    <dbReference type="NCBI Taxonomy" id="651"/>
    <lineage>
        <taxon>Bacteria</taxon>
        <taxon>Pseudomonadati</taxon>
        <taxon>Pseudomonadota</taxon>
        <taxon>Gammaproteobacteria</taxon>
        <taxon>Aeromonadales</taxon>
        <taxon>Aeromonadaceae</taxon>
        <taxon>Aeromonas</taxon>
    </lineage>
</organism>
<gene>
    <name evidence="1" type="ORF">GWI30_23380</name>
</gene>
<evidence type="ECO:0000313" key="1">
    <source>
        <dbReference type="EMBL" id="QHQ53784.1"/>
    </source>
</evidence>
<name>A0AAE6SNJ5_AERME</name>
<evidence type="ECO:0000313" key="2">
    <source>
        <dbReference type="Proteomes" id="UP000463871"/>
    </source>
</evidence>
<geneLocation type="plasmid" evidence="2">
    <name>pmc64b</name>
</geneLocation>
<dbReference type="EMBL" id="CP047964">
    <property type="protein sequence ID" value="QHQ53784.1"/>
    <property type="molecule type" value="Genomic_DNA"/>
</dbReference>
<protein>
    <submittedName>
        <fullName evidence="1">Uncharacterized protein</fullName>
    </submittedName>
</protein>
<dbReference type="RefSeq" id="WP_161508011.1">
    <property type="nucleotide sequence ID" value="NZ_CAWPID010000003.1"/>
</dbReference>
<proteinExistence type="predicted"/>
<sequence>MNTLELLLGVGMGYVWNDFGVLLDVAEGERYLIVTNTNYQSRLMAKHAYKDAAVNMAIIAKGMINQRVRLRTSQNTDKWSPDIWFSAMEVIES</sequence>
<dbReference type="AlphaFoldDB" id="A0AAE6SNJ5"/>
<dbReference type="Proteomes" id="UP000463871">
    <property type="component" value="Plasmid pMC64B"/>
</dbReference>
<accession>A0AAE6SNJ5</accession>